<dbReference type="EMBL" id="JMIB01000027">
    <property type="protein sequence ID" value="KDM90898.1"/>
    <property type="molecule type" value="Genomic_DNA"/>
</dbReference>
<feature type="transmembrane region" description="Helical" evidence="1">
    <location>
        <begin position="37"/>
        <end position="58"/>
    </location>
</feature>
<keyword evidence="1" id="KW-1133">Transmembrane helix</keyword>
<name>A0A066RU31_9GAMM</name>
<keyword evidence="1" id="KW-0812">Transmembrane</keyword>
<evidence type="ECO:0000313" key="3">
    <source>
        <dbReference type="Proteomes" id="UP000027192"/>
    </source>
</evidence>
<accession>A0A066RU31</accession>
<organism evidence="2 3">
    <name type="scientific">Photobacterium galatheae</name>
    <dbReference type="NCBI Taxonomy" id="1654360"/>
    <lineage>
        <taxon>Bacteria</taxon>
        <taxon>Pseudomonadati</taxon>
        <taxon>Pseudomonadota</taxon>
        <taxon>Gammaproteobacteria</taxon>
        <taxon>Vibrionales</taxon>
        <taxon>Vibrionaceae</taxon>
        <taxon>Photobacterium</taxon>
    </lineage>
</organism>
<dbReference type="Proteomes" id="UP000027192">
    <property type="component" value="Unassembled WGS sequence"/>
</dbReference>
<sequence length="62" mass="7405">MNYFHWAYSIFLIFLLIQTVNYSEVEEISNEDKSPKFNLIFNGKTYLLGTLFVIYLLLCIFI</sequence>
<protein>
    <submittedName>
        <fullName evidence="2">Uncharacterized protein</fullName>
    </submittedName>
</protein>
<feature type="transmembrane region" description="Helical" evidence="1">
    <location>
        <begin position="6"/>
        <end position="25"/>
    </location>
</feature>
<gene>
    <name evidence="2" type="ORF">EA58_14155</name>
</gene>
<comment type="caution">
    <text evidence="2">The sequence shown here is derived from an EMBL/GenBank/DDBJ whole genome shotgun (WGS) entry which is preliminary data.</text>
</comment>
<evidence type="ECO:0000256" key="1">
    <source>
        <dbReference type="SAM" id="Phobius"/>
    </source>
</evidence>
<dbReference type="AlphaFoldDB" id="A0A066RU31"/>
<keyword evidence="3" id="KW-1185">Reference proteome</keyword>
<reference evidence="2 3" key="1">
    <citation type="submission" date="2014-04" db="EMBL/GenBank/DDBJ databases">
        <title>Draft genome sequence of Photobacterium halotolerans S2753: a solonamide, ngercheumicin and holomycin producer.</title>
        <authorList>
            <person name="Machado H.R."/>
            <person name="Gram L."/>
        </authorList>
    </citation>
    <scope>NUCLEOTIDE SEQUENCE [LARGE SCALE GENOMIC DNA]</scope>
    <source>
        <strain evidence="2 3">S2753</strain>
    </source>
</reference>
<evidence type="ECO:0000313" key="2">
    <source>
        <dbReference type="EMBL" id="KDM90898.1"/>
    </source>
</evidence>
<keyword evidence="1" id="KW-0472">Membrane</keyword>
<proteinExistence type="predicted"/>
<dbReference type="STRING" id="1654360.EA58_14155"/>